<dbReference type="Proteomes" id="UP000186601">
    <property type="component" value="Unassembled WGS sequence"/>
</dbReference>
<keyword evidence="2" id="KW-1185">Reference proteome</keyword>
<accession>A0A2R6S6K0</accession>
<proteinExistence type="predicted"/>
<dbReference type="EMBL" id="MLYV02000018">
    <property type="protein sequence ID" value="PSS37921.1"/>
    <property type="molecule type" value="Genomic_DNA"/>
</dbReference>
<evidence type="ECO:0000313" key="1">
    <source>
        <dbReference type="EMBL" id="PSS37921.1"/>
    </source>
</evidence>
<comment type="caution">
    <text evidence="1">The sequence shown here is derived from an EMBL/GenBank/DDBJ whole genome shotgun (WGS) entry which is preliminary data.</text>
</comment>
<gene>
    <name evidence="1" type="ORF">PHLCEN_2v236</name>
</gene>
<name>A0A2R6S6K0_9APHY</name>
<reference evidence="1 2" key="1">
    <citation type="submission" date="2018-02" db="EMBL/GenBank/DDBJ databases">
        <title>Genome sequence of the basidiomycete white-rot fungus Phlebia centrifuga.</title>
        <authorList>
            <person name="Granchi Z."/>
            <person name="Peng M."/>
            <person name="de Vries R.P."/>
            <person name="Hilden K."/>
            <person name="Makela M.R."/>
            <person name="Grigoriev I."/>
            <person name="Riley R."/>
        </authorList>
    </citation>
    <scope>NUCLEOTIDE SEQUENCE [LARGE SCALE GENOMIC DNA]</scope>
    <source>
        <strain evidence="1 2">FBCC195</strain>
    </source>
</reference>
<evidence type="ECO:0000313" key="2">
    <source>
        <dbReference type="Proteomes" id="UP000186601"/>
    </source>
</evidence>
<protein>
    <submittedName>
        <fullName evidence="1">Uncharacterized protein</fullName>
    </submittedName>
</protein>
<sequence>MSLRVLTESSHDPLGVPLMVGFKIWLILLREFKPSEKPLLPGMPRDSTI</sequence>
<organism evidence="1 2">
    <name type="scientific">Hermanssonia centrifuga</name>
    <dbReference type="NCBI Taxonomy" id="98765"/>
    <lineage>
        <taxon>Eukaryota</taxon>
        <taxon>Fungi</taxon>
        <taxon>Dikarya</taxon>
        <taxon>Basidiomycota</taxon>
        <taxon>Agaricomycotina</taxon>
        <taxon>Agaricomycetes</taxon>
        <taxon>Polyporales</taxon>
        <taxon>Meruliaceae</taxon>
        <taxon>Hermanssonia</taxon>
    </lineage>
</organism>
<dbReference type="AlphaFoldDB" id="A0A2R6S6K0"/>